<dbReference type="PANTHER" id="PTHR32410:SF216">
    <property type="entry name" value="PHORBOL-ESTER_DAG-TYPE DOMAIN-CONTAINING PROTEIN"/>
    <property type="match status" value="1"/>
</dbReference>
<keyword evidence="4" id="KW-0862">Zinc</keyword>
<evidence type="ECO:0000313" key="8">
    <source>
        <dbReference type="Proteomes" id="UP000298416"/>
    </source>
</evidence>
<accession>A0A8X8ZRI0</accession>
<gene>
    <name evidence="7" type="ORF">SASPL_126819</name>
</gene>
<reference evidence="7" key="1">
    <citation type="submission" date="2018-01" db="EMBL/GenBank/DDBJ databases">
        <authorList>
            <person name="Mao J.F."/>
        </authorList>
    </citation>
    <scope>NUCLEOTIDE SEQUENCE</scope>
    <source>
        <strain evidence="7">Huo1</strain>
        <tissue evidence="7">Leaf</tissue>
    </source>
</reference>
<keyword evidence="3" id="KW-0863">Zinc-finger</keyword>
<dbReference type="InterPro" id="IPR004146">
    <property type="entry name" value="DC1"/>
</dbReference>
<dbReference type="PANTHER" id="PTHR32410">
    <property type="entry name" value="CYSTEINE/HISTIDINE-RICH C1 DOMAIN FAMILY PROTEIN"/>
    <property type="match status" value="1"/>
</dbReference>
<dbReference type="GO" id="GO:0008270">
    <property type="term" value="F:zinc ion binding"/>
    <property type="evidence" value="ECO:0007669"/>
    <property type="project" value="UniProtKB-KW"/>
</dbReference>
<sequence>MQPNLIPTSNSKLFPTPTPNSNLFPNTILNPTPNTILNPIFGITSFQPNYIAPYGGAQAHAQSSWQQRPDPKAQSTWQQGPDPHAQSTWEIGPYSQAQSTWQQGPYQSSYPSTLSTWQQGPYSQAQSTWQQGPYQGSGPPAQFTWQQGPYPQAQPTLQQGPHAQAQSTWQQGPYQSPYPSTQSTWQQGHDRLAQSTWQQGPYPQAQSTRQQGPFQSLDPLAQSTWKQDPYQSPYPQAESTWQQGHYPPILGGGSNSQTQSTWQSNPYPQSQSVIGSGSNSQTQSIPQAQPSAEGDPSLQIKKKKIDEERIAYNPKVIIRKVERVVDPDSESSSVCCACSQRIFSTPSITFSRGNEENLFLHEQCTTLPLQYLHELHLHHPLFLINHLLHPPLQPTQFTCHNCNQTCGTSFYQCPHPTCDYRLDLLCILQLKIKHRSHKHALTLIRLKDSCSLTCGACNSKHESESEAETEKLSLSYLCSLCGYWIHPDCASLLNALHYKHHPHSLFLIYNLPTSPHSKCFICFQHHKGTSGVFVCLKCTNYLVHINCAVQDPHTFKPVLMRDAKACDLGRLPMANEHTSLIPYIRHDISSSNSDDGDSDPSKIHEHPLIFHESEEDEKQSHRRVCNACVQYVSPPFYSCSECPDFFLHGCCARLPALITHPAHAEHNLVLHSKPPKTGFSCRGCHLRCNGFAYSCETCDDFTLDVICGLINPAITHEPHKSTHILFMSRSMIIDEKCSCCTSILNGICYECSSCPSFKLHVRCAILPKTVRHGYDQHPLRLTTKAPEGGANGTAEFFCEVCEERIDIERWNYSCSECDQWFHVDCIPFIDQLSRIKLGSRVRVDIHGCPLALVRRDDSVCGGRKCGSCRETLRMGDDGLAYECSDCFFGLHQNCANQHLFKSYNESCNFYF</sequence>
<dbReference type="SMART" id="SM00249">
    <property type="entry name" value="PHD"/>
    <property type="match status" value="4"/>
</dbReference>
<dbReference type="AlphaFoldDB" id="A0A8X8ZRI0"/>
<evidence type="ECO:0000256" key="2">
    <source>
        <dbReference type="ARBA" id="ARBA00022737"/>
    </source>
</evidence>
<feature type="compositionally biased region" description="Polar residues" evidence="5">
    <location>
        <begin position="61"/>
        <end position="134"/>
    </location>
</feature>
<dbReference type="InterPro" id="IPR053192">
    <property type="entry name" value="Vacuole_Formation_Reg"/>
</dbReference>
<feature type="region of interest" description="Disordered" evidence="5">
    <location>
        <begin position="197"/>
        <end position="216"/>
    </location>
</feature>
<name>A0A8X8ZRI0_SALSN</name>
<dbReference type="SUPFAM" id="SSF57889">
    <property type="entry name" value="Cysteine-rich domain"/>
    <property type="match status" value="7"/>
</dbReference>
<feature type="domain" description="Zinc finger PHD-type" evidence="6">
    <location>
        <begin position="453"/>
        <end position="526"/>
    </location>
</feature>
<dbReference type="InterPro" id="IPR001965">
    <property type="entry name" value="Znf_PHD"/>
</dbReference>
<comment type="caution">
    <text evidence="7">The sequence shown here is derived from an EMBL/GenBank/DDBJ whole genome shotgun (WGS) entry which is preliminary data.</text>
</comment>
<evidence type="ECO:0000256" key="5">
    <source>
        <dbReference type="SAM" id="MobiDB-lite"/>
    </source>
</evidence>
<proteinExistence type="predicted"/>
<evidence type="ECO:0000259" key="6">
    <source>
        <dbReference type="SMART" id="SM00249"/>
    </source>
</evidence>
<dbReference type="InterPro" id="IPR046349">
    <property type="entry name" value="C1-like_sf"/>
</dbReference>
<dbReference type="OrthoDB" id="1884766at2759"/>
<evidence type="ECO:0000256" key="3">
    <source>
        <dbReference type="ARBA" id="ARBA00022771"/>
    </source>
</evidence>
<organism evidence="7">
    <name type="scientific">Salvia splendens</name>
    <name type="common">Scarlet sage</name>
    <dbReference type="NCBI Taxonomy" id="180675"/>
    <lineage>
        <taxon>Eukaryota</taxon>
        <taxon>Viridiplantae</taxon>
        <taxon>Streptophyta</taxon>
        <taxon>Embryophyta</taxon>
        <taxon>Tracheophyta</taxon>
        <taxon>Spermatophyta</taxon>
        <taxon>Magnoliopsida</taxon>
        <taxon>eudicotyledons</taxon>
        <taxon>Gunneridae</taxon>
        <taxon>Pentapetalae</taxon>
        <taxon>asterids</taxon>
        <taxon>lamiids</taxon>
        <taxon>Lamiales</taxon>
        <taxon>Lamiaceae</taxon>
        <taxon>Nepetoideae</taxon>
        <taxon>Mentheae</taxon>
        <taxon>Salviinae</taxon>
        <taxon>Salvia</taxon>
        <taxon>Salvia subgen. Calosphace</taxon>
        <taxon>core Calosphace</taxon>
    </lineage>
</organism>
<feature type="compositionally biased region" description="Polar residues" evidence="5">
    <location>
        <begin position="225"/>
        <end position="243"/>
    </location>
</feature>
<evidence type="ECO:0000256" key="1">
    <source>
        <dbReference type="ARBA" id="ARBA00022723"/>
    </source>
</evidence>
<dbReference type="Pfam" id="PF03107">
    <property type="entry name" value="C1_2"/>
    <property type="match status" value="3"/>
</dbReference>
<feature type="region of interest" description="Disordered" evidence="5">
    <location>
        <begin position="61"/>
        <end position="191"/>
    </location>
</feature>
<evidence type="ECO:0000313" key="7">
    <source>
        <dbReference type="EMBL" id="KAG6414101.1"/>
    </source>
</evidence>
<feature type="compositionally biased region" description="Polar residues" evidence="5">
    <location>
        <begin position="143"/>
        <end position="191"/>
    </location>
</feature>
<feature type="compositionally biased region" description="Low complexity" evidence="5">
    <location>
        <begin position="255"/>
        <end position="265"/>
    </location>
</feature>
<feature type="domain" description="Zinc finger PHD-type" evidence="6">
    <location>
        <begin position="736"/>
        <end position="802"/>
    </location>
</feature>
<feature type="domain" description="Zinc finger PHD-type" evidence="6">
    <location>
        <begin position="864"/>
        <end position="911"/>
    </location>
</feature>
<keyword evidence="1" id="KW-0479">Metal-binding</keyword>
<feature type="region of interest" description="Disordered" evidence="5">
    <location>
        <begin position="225"/>
        <end position="299"/>
    </location>
</feature>
<protein>
    <recommendedName>
        <fullName evidence="6">Zinc finger PHD-type domain-containing protein</fullName>
    </recommendedName>
</protein>
<keyword evidence="2" id="KW-0677">Repeat</keyword>
<keyword evidence="8" id="KW-1185">Reference proteome</keyword>
<feature type="domain" description="Zinc finger PHD-type" evidence="6">
    <location>
        <begin position="624"/>
        <end position="685"/>
    </location>
</feature>
<evidence type="ECO:0000256" key="4">
    <source>
        <dbReference type="ARBA" id="ARBA00022833"/>
    </source>
</evidence>
<dbReference type="EMBL" id="PNBA02000009">
    <property type="protein sequence ID" value="KAG6414101.1"/>
    <property type="molecule type" value="Genomic_DNA"/>
</dbReference>
<dbReference type="Proteomes" id="UP000298416">
    <property type="component" value="Unassembled WGS sequence"/>
</dbReference>
<feature type="compositionally biased region" description="Polar residues" evidence="5">
    <location>
        <begin position="266"/>
        <end position="290"/>
    </location>
</feature>
<feature type="compositionally biased region" description="Polar residues" evidence="5">
    <location>
        <begin position="197"/>
        <end position="214"/>
    </location>
</feature>
<reference evidence="7" key="2">
    <citation type="submission" date="2020-08" db="EMBL/GenBank/DDBJ databases">
        <title>Plant Genome Project.</title>
        <authorList>
            <person name="Zhang R.-G."/>
        </authorList>
    </citation>
    <scope>NUCLEOTIDE SEQUENCE</scope>
    <source>
        <strain evidence="7">Huo1</strain>
        <tissue evidence="7">Leaf</tissue>
    </source>
</reference>